<dbReference type="EMBL" id="CP040899">
    <property type="protein sequence ID" value="QDB78575.1"/>
    <property type="molecule type" value="Genomic_DNA"/>
</dbReference>
<dbReference type="RefSeq" id="WP_139072677.1">
    <property type="nucleotide sequence ID" value="NZ_CP040899.1"/>
</dbReference>
<organism evidence="1 2">
    <name type="scientific">Georgenia wutianyii</name>
    <dbReference type="NCBI Taxonomy" id="2585135"/>
    <lineage>
        <taxon>Bacteria</taxon>
        <taxon>Bacillati</taxon>
        <taxon>Actinomycetota</taxon>
        <taxon>Actinomycetes</taxon>
        <taxon>Micrococcales</taxon>
        <taxon>Bogoriellaceae</taxon>
        <taxon>Georgenia</taxon>
    </lineage>
</organism>
<dbReference type="InterPro" id="IPR036390">
    <property type="entry name" value="WH_DNA-bd_sf"/>
</dbReference>
<proteinExistence type="predicted"/>
<dbReference type="SUPFAM" id="SSF46785">
    <property type="entry name" value="Winged helix' DNA-binding domain"/>
    <property type="match status" value="1"/>
</dbReference>
<evidence type="ECO:0000313" key="1">
    <source>
        <dbReference type="EMBL" id="QDB78575.1"/>
    </source>
</evidence>
<sequence length="167" mass="17606">MSADRLAALEARVAALEARLHAPAPAVPPAPPAGSPLWALEGLQARVEDPGAVMLVGHVELPDGRRAQWQLGAPTEDLLGTDWTEEADVLVALGHPVRLRLLRRVLTGAATVAELLDTEGVGTSGQVYHHLRQLTAAGWLRAVGGGRYEVPVARVVPLLAVVLGGRR</sequence>
<dbReference type="Pfam" id="PF12840">
    <property type="entry name" value="HTH_20"/>
    <property type="match status" value="1"/>
</dbReference>
<dbReference type="Proteomes" id="UP000313948">
    <property type="component" value="Chromosome"/>
</dbReference>
<gene>
    <name evidence="1" type="ORF">FE251_03655</name>
</gene>
<accession>A0ABX5VP22</accession>
<dbReference type="InterPro" id="IPR036388">
    <property type="entry name" value="WH-like_DNA-bd_sf"/>
</dbReference>
<reference evidence="1 2" key="1">
    <citation type="submission" date="2019-05" db="EMBL/GenBank/DDBJ databases">
        <title>Georgenia *** sp. nov., and Georgenia *** sp. nov., isolated from the intestinal contents of plateau pika (Ochotona curzoniae) in the Qinghai-Tibet plateau of China.</title>
        <authorList>
            <person name="Tian Z."/>
        </authorList>
    </citation>
    <scope>NUCLEOTIDE SEQUENCE [LARGE SCALE GENOMIC DNA]</scope>
    <source>
        <strain evidence="1 2">Z294</strain>
    </source>
</reference>
<dbReference type="Gene3D" id="1.10.10.10">
    <property type="entry name" value="Winged helix-like DNA-binding domain superfamily/Winged helix DNA-binding domain"/>
    <property type="match status" value="1"/>
</dbReference>
<name>A0ABX5VP22_9MICO</name>
<keyword evidence="2" id="KW-1185">Reference proteome</keyword>
<evidence type="ECO:0000313" key="2">
    <source>
        <dbReference type="Proteomes" id="UP000313948"/>
    </source>
</evidence>
<protein>
    <submittedName>
        <fullName evidence="1">Helix-turn-helix domain-containing protein</fullName>
    </submittedName>
</protein>